<protein>
    <submittedName>
        <fullName evidence="3">Tryptophan dimethylallyltransferase-domain-containing protein</fullName>
    </submittedName>
</protein>
<comment type="similarity">
    <text evidence="1">Belongs to the tryptophan dimethylallyltransferase family.</text>
</comment>
<dbReference type="SFLD" id="SFLDG01162">
    <property type="entry name" value="I"/>
    <property type="match status" value="1"/>
</dbReference>
<dbReference type="NCBIfam" id="TIGR03429">
    <property type="entry name" value="arom_pren_DMATS"/>
    <property type="match status" value="1"/>
</dbReference>
<dbReference type="EMBL" id="ML178830">
    <property type="protein sequence ID" value="TFL00024.1"/>
    <property type="molecule type" value="Genomic_DNA"/>
</dbReference>
<keyword evidence="4" id="KW-1185">Reference proteome</keyword>
<dbReference type="CDD" id="cd13929">
    <property type="entry name" value="PT-DMATS_CymD"/>
    <property type="match status" value="1"/>
</dbReference>
<evidence type="ECO:0000313" key="3">
    <source>
        <dbReference type="EMBL" id="TFL00024.1"/>
    </source>
</evidence>
<reference evidence="3 4" key="1">
    <citation type="journal article" date="2019" name="Nat. Ecol. Evol.">
        <title>Megaphylogeny resolves global patterns of mushroom evolution.</title>
        <authorList>
            <person name="Varga T."/>
            <person name="Krizsan K."/>
            <person name="Foldi C."/>
            <person name="Dima B."/>
            <person name="Sanchez-Garcia M."/>
            <person name="Sanchez-Ramirez S."/>
            <person name="Szollosi G.J."/>
            <person name="Szarkandi J.G."/>
            <person name="Papp V."/>
            <person name="Albert L."/>
            <person name="Andreopoulos W."/>
            <person name="Angelini C."/>
            <person name="Antonin V."/>
            <person name="Barry K.W."/>
            <person name="Bougher N.L."/>
            <person name="Buchanan P."/>
            <person name="Buyck B."/>
            <person name="Bense V."/>
            <person name="Catcheside P."/>
            <person name="Chovatia M."/>
            <person name="Cooper J."/>
            <person name="Damon W."/>
            <person name="Desjardin D."/>
            <person name="Finy P."/>
            <person name="Geml J."/>
            <person name="Haridas S."/>
            <person name="Hughes K."/>
            <person name="Justo A."/>
            <person name="Karasinski D."/>
            <person name="Kautmanova I."/>
            <person name="Kiss B."/>
            <person name="Kocsube S."/>
            <person name="Kotiranta H."/>
            <person name="LaButti K.M."/>
            <person name="Lechner B.E."/>
            <person name="Liimatainen K."/>
            <person name="Lipzen A."/>
            <person name="Lukacs Z."/>
            <person name="Mihaltcheva S."/>
            <person name="Morgado L.N."/>
            <person name="Niskanen T."/>
            <person name="Noordeloos M.E."/>
            <person name="Ohm R.A."/>
            <person name="Ortiz-Santana B."/>
            <person name="Ovrebo C."/>
            <person name="Racz N."/>
            <person name="Riley R."/>
            <person name="Savchenko A."/>
            <person name="Shiryaev A."/>
            <person name="Soop K."/>
            <person name="Spirin V."/>
            <person name="Szebenyi C."/>
            <person name="Tomsovsky M."/>
            <person name="Tulloss R.E."/>
            <person name="Uehling J."/>
            <person name="Grigoriev I.V."/>
            <person name="Vagvolgyi C."/>
            <person name="Papp T."/>
            <person name="Martin F.M."/>
            <person name="Miettinen O."/>
            <person name="Hibbett D.S."/>
            <person name="Nagy L.G."/>
        </authorList>
    </citation>
    <scope>NUCLEOTIDE SEQUENCE [LARGE SCALE GENOMIC DNA]</scope>
    <source>
        <strain evidence="3 4">CBS 309.79</strain>
    </source>
</reference>
<proteinExistence type="inferred from homology"/>
<evidence type="ECO:0000313" key="4">
    <source>
        <dbReference type="Proteomes" id="UP000305067"/>
    </source>
</evidence>
<gene>
    <name evidence="3" type="ORF">BDV98DRAFT_116809</name>
</gene>
<evidence type="ECO:0000256" key="2">
    <source>
        <dbReference type="ARBA" id="ARBA00022679"/>
    </source>
</evidence>
<accession>A0A5C3QNP3</accession>
<dbReference type="PANTHER" id="PTHR40627:SF4">
    <property type="entry name" value="PRENYLTRANSFERASE ASQH1-RELATED"/>
    <property type="match status" value="1"/>
</dbReference>
<name>A0A5C3QNP3_9AGAR</name>
<sequence length="563" mass="63837">MQALSKDERYFAQASTSLKSKQPTPVLDWSKGATYENVVATVRSVLGQDYPIHKKGDVYVKPEGFVVYDALSNVLPFHSTQSTFFWTHFCRPYGSMMETANYTLEAQTKLLTFIFARVVGLMGPDERPTNPTMLTIDGSPCEGSWVIPTGSQPVAGEVNRQIRFCVQPTDPRTGKFLRGSQVLDWLASFEGGLGVVVVKEGWEDWRRECEKFFFSEDDSAQENCPPGTGFYLGFALDPSGRVGLKSYYQPTVRRPGQTPLTKSPIHIGDKDFSPMTQLLSACHPSLVDQFQLMLEYFDSVEDRLKPLFHMIAVDAAPLEKNRFKIYFQTRTGFSFDDVKRNFSLGGRLNTPEFKKNMDRLEMLWNLLFPSTPSNSHRDAETLTEIDKDHQDHDEHPVSCFGWYYEFAVNSPSLVPKVYFPCRHYCQDDAKVFQAMQDFYDHPTVDVHGPPDGEHGRDWVIKEAAKSYNHRDLAERPGMTTWVTFGHKHTGYEMMTYFSPEIWVDRRVQNPPIVNTTRRSILPSASTSETLGSKPQSRSMLGSLPVLALGLGAVLAAYTWTQQP</sequence>
<dbReference type="OrthoDB" id="3354387at2759"/>
<dbReference type="Pfam" id="PF11991">
    <property type="entry name" value="Trp_DMAT"/>
    <property type="match status" value="1"/>
</dbReference>
<dbReference type="InterPro" id="IPR017795">
    <property type="entry name" value="ABBA_NscD-like"/>
</dbReference>
<dbReference type="GO" id="GO:0016765">
    <property type="term" value="F:transferase activity, transferring alkyl or aryl (other than methyl) groups"/>
    <property type="evidence" value="ECO:0007669"/>
    <property type="project" value="InterPro"/>
</dbReference>
<keyword evidence="2 3" id="KW-0808">Transferase</keyword>
<dbReference type="PANTHER" id="PTHR40627">
    <property type="entry name" value="INDOLE PRENYLTRANSFERASE TDIB-RELATED"/>
    <property type="match status" value="1"/>
</dbReference>
<organism evidence="3 4">
    <name type="scientific">Pterulicium gracile</name>
    <dbReference type="NCBI Taxonomy" id="1884261"/>
    <lineage>
        <taxon>Eukaryota</taxon>
        <taxon>Fungi</taxon>
        <taxon>Dikarya</taxon>
        <taxon>Basidiomycota</taxon>
        <taxon>Agaricomycotina</taxon>
        <taxon>Agaricomycetes</taxon>
        <taxon>Agaricomycetidae</taxon>
        <taxon>Agaricales</taxon>
        <taxon>Pleurotineae</taxon>
        <taxon>Pterulaceae</taxon>
        <taxon>Pterulicium</taxon>
    </lineage>
</organism>
<dbReference type="InterPro" id="IPR033964">
    <property type="entry name" value="ABBA"/>
</dbReference>
<dbReference type="SFLD" id="SFLDS00036">
    <property type="entry name" value="Aromatic_Prenyltransferase"/>
    <property type="match status" value="1"/>
</dbReference>
<evidence type="ECO:0000256" key="1">
    <source>
        <dbReference type="ARBA" id="ARBA00010209"/>
    </source>
</evidence>
<dbReference type="Proteomes" id="UP000305067">
    <property type="component" value="Unassembled WGS sequence"/>
</dbReference>
<dbReference type="AlphaFoldDB" id="A0A5C3QNP3"/>
<dbReference type="GO" id="GO:0009820">
    <property type="term" value="P:alkaloid metabolic process"/>
    <property type="evidence" value="ECO:0007669"/>
    <property type="project" value="InterPro"/>
</dbReference>